<evidence type="ECO:0000256" key="1">
    <source>
        <dbReference type="ARBA" id="ARBA00004442"/>
    </source>
</evidence>
<dbReference type="PANTHER" id="PTHR30026">
    <property type="entry name" value="OUTER MEMBRANE PROTEIN TOLC"/>
    <property type="match status" value="1"/>
</dbReference>
<keyword evidence="4" id="KW-1134">Transmembrane beta strand</keyword>
<keyword evidence="6" id="KW-0472">Membrane</keyword>
<keyword evidence="8" id="KW-0732">Signal</keyword>
<protein>
    <recommendedName>
        <fullName evidence="11">Type I secretion protein TolC</fullName>
    </recommendedName>
</protein>
<dbReference type="PANTHER" id="PTHR30026:SF20">
    <property type="entry name" value="OUTER MEMBRANE PROTEIN TOLC"/>
    <property type="match status" value="1"/>
</dbReference>
<dbReference type="GO" id="GO:0015288">
    <property type="term" value="F:porin activity"/>
    <property type="evidence" value="ECO:0007669"/>
    <property type="project" value="TreeGrafter"/>
</dbReference>
<comment type="similarity">
    <text evidence="2">Belongs to the outer membrane factor (OMF) (TC 1.B.17) family.</text>
</comment>
<evidence type="ECO:0000256" key="6">
    <source>
        <dbReference type="ARBA" id="ARBA00023136"/>
    </source>
</evidence>
<dbReference type="AlphaFoldDB" id="A0A5P9NGS3"/>
<keyword evidence="5" id="KW-0812">Transmembrane</keyword>
<dbReference type="InterPro" id="IPR010130">
    <property type="entry name" value="T1SS_OMP_TolC"/>
</dbReference>
<dbReference type="InterPro" id="IPR051906">
    <property type="entry name" value="TolC-like"/>
</dbReference>
<dbReference type="GO" id="GO:1990281">
    <property type="term" value="C:efflux pump complex"/>
    <property type="evidence" value="ECO:0007669"/>
    <property type="project" value="TreeGrafter"/>
</dbReference>
<evidence type="ECO:0000256" key="3">
    <source>
        <dbReference type="ARBA" id="ARBA00022448"/>
    </source>
</evidence>
<keyword evidence="10" id="KW-1185">Reference proteome</keyword>
<proteinExistence type="inferred from homology"/>
<dbReference type="SUPFAM" id="SSF56954">
    <property type="entry name" value="Outer membrane efflux proteins (OEP)"/>
    <property type="match status" value="1"/>
</dbReference>
<dbReference type="GO" id="GO:0015562">
    <property type="term" value="F:efflux transmembrane transporter activity"/>
    <property type="evidence" value="ECO:0007669"/>
    <property type="project" value="InterPro"/>
</dbReference>
<evidence type="ECO:0000256" key="7">
    <source>
        <dbReference type="ARBA" id="ARBA00023237"/>
    </source>
</evidence>
<evidence type="ECO:0000256" key="4">
    <source>
        <dbReference type="ARBA" id="ARBA00022452"/>
    </source>
</evidence>
<organism evidence="9 10">
    <name type="scientific">Halioglobus maricola</name>
    <dbReference type="NCBI Taxonomy" id="2601894"/>
    <lineage>
        <taxon>Bacteria</taxon>
        <taxon>Pseudomonadati</taxon>
        <taxon>Pseudomonadota</taxon>
        <taxon>Gammaproteobacteria</taxon>
        <taxon>Cellvibrionales</taxon>
        <taxon>Halieaceae</taxon>
        <taxon>Halioglobus</taxon>
    </lineage>
</organism>
<dbReference type="GO" id="GO:0009279">
    <property type="term" value="C:cell outer membrane"/>
    <property type="evidence" value="ECO:0007669"/>
    <property type="project" value="UniProtKB-SubCell"/>
</dbReference>
<gene>
    <name evidence="9" type="ORF">EY643_00400</name>
</gene>
<name>A0A5P9NGS3_9GAMM</name>
<dbReference type="RefSeq" id="WP_152660341.1">
    <property type="nucleotide sequence ID" value="NZ_CP036422.1"/>
</dbReference>
<dbReference type="OrthoDB" id="9813458at2"/>
<evidence type="ECO:0000256" key="8">
    <source>
        <dbReference type="SAM" id="SignalP"/>
    </source>
</evidence>
<evidence type="ECO:0000256" key="5">
    <source>
        <dbReference type="ARBA" id="ARBA00022692"/>
    </source>
</evidence>
<dbReference type="NCBIfam" id="TIGR01844">
    <property type="entry name" value="type_I_sec_TolC"/>
    <property type="match status" value="1"/>
</dbReference>
<evidence type="ECO:0000256" key="2">
    <source>
        <dbReference type="ARBA" id="ARBA00007613"/>
    </source>
</evidence>
<dbReference type="EMBL" id="CP036422">
    <property type="protein sequence ID" value="QFU74228.1"/>
    <property type="molecule type" value="Genomic_DNA"/>
</dbReference>
<accession>A0A5P9NGS3</accession>
<evidence type="ECO:0000313" key="10">
    <source>
        <dbReference type="Proteomes" id="UP000326287"/>
    </source>
</evidence>
<evidence type="ECO:0000313" key="9">
    <source>
        <dbReference type="EMBL" id="QFU74228.1"/>
    </source>
</evidence>
<evidence type="ECO:0008006" key="11">
    <source>
        <dbReference type="Google" id="ProtNLM"/>
    </source>
</evidence>
<keyword evidence="7" id="KW-0998">Cell outer membrane</keyword>
<reference evidence="9 10" key="1">
    <citation type="submission" date="2019-02" db="EMBL/GenBank/DDBJ databases">
        <authorList>
            <person name="Li S.-H."/>
        </authorList>
    </citation>
    <scope>NUCLEOTIDE SEQUENCE [LARGE SCALE GENOMIC DNA]</scope>
    <source>
        <strain evidence="9 10">IMCC14385</strain>
    </source>
</reference>
<keyword evidence="3" id="KW-0813">Transport</keyword>
<feature type="chain" id="PRO_5024941145" description="Type I secretion protein TolC" evidence="8">
    <location>
        <begin position="23"/>
        <end position="470"/>
    </location>
</feature>
<dbReference type="InterPro" id="IPR003423">
    <property type="entry name" value="OMP_efflux"/>
</dbReference>
<dbReference type="Pfam" id="PF02321">
    <property type="entry name" value="OEP"/>
    <property type="match status" value="2"/>
</dbReference>
<dbReference type="Gene3D" id="1.20.1600.10">
    <property type="entry name" value="Outer membrane efflux proteins (OEP)"/>
    <property type="match status" value="1"/>
</dbReference>
<feature type="signal peptide" evidence="8">
    <location>
        <begin position="1"/>
        <end position="22"/>
    </location>
</feature>
<sequence length="470" mass="51184">MKRTGVALIALTLYTASMGASAESLRDIYELALANDAQLKAEEAIYLANKENEALGLSGLLPQIGASYARSGSDTDTDSESLTVDNGGIATIASTTSTNTYTDAFTVSLNQPLFDLPAWFSFKAGKELSKQAEATFAGNQLNLIVRTVNAYLEVLRAHDNLTASIAEEKAFERQLEQTQQRFEVGLIAITDVYEAQAAYDLSQVNRIVDENDVAVALERLSVLTGQTHSSLNILQEDFEPNPPEPNDRSAWVDFALQNNFSLKAAEYGEEAARQNSKSAATGHAFKISGNYSYSDSETDGSRTIDPATDFLSPPYNATDGDSWSVNLSLPLYTGGAVSANRRQSAQEFNAAREQRINLSRNTVTNTRSLHMTVNSNISRVKARKQSIVSSKSALDATQAGYEVGTRNVVDVLNAQQTLYSAVRDYANSRYDYIYSMLLLKEQAGLLSPEDIYSLDAYLEVPPAPTASESE</sequence>
<dbReference type="Proteomes" id="UP000326287">
    <property type="component" value="Chromosome"/>
</dbReference>
<comment type="subcellular location">
    <subcellularLocation>
        <location evidence="1">Cell outer membrane</location>
    </subcellularLocation>
</comment>
<dbReference type="KEGG" id="halc:EY643_00400"/>